<dbReference type="RefSeq" id="WP_050914725.1">
    <property type="nucleotide sequence ID" value="NZ_CAKMTQ010000001.1"/>
</dbReference>
<dbReference type="AlphaFoldDB" id="A0AAU9Q0U3"/>
<evidence type="ECO:0000259" key="1">
    <source>
        <dbReference type="Pfam" id="PF07484"/>
    </source>
</evidence>
<evidence type="ECO:0000313" key="2">
    <source>
        <dbReference type="EMBL" id="CAH1521573.1"/>
    </source>
</evidence>
<dbReference type="InterPro" id="IPR011083">
    <property type="entry name" value="Phage_tail_collar_dom"/>
</dbReference>
<sequence length="202" mass="21065">MATEPLLGTMTAFAGDFSIRGFALCKGQTVSIADNQALFSLLGITYGGDGRSTFQLPDLQGRSLVGIGQRPGGLNYIRGKQIGDEKVIIAIGNMPKHSHSAIFSPAGSTASVSLKVATNKANTKVPDADSYLAQNTSESFFKPGFETETLTDIKGMTFSGGITGGTVSVGDTGGSQPLNILNPALPISWQISMKGAYPSRND</sequence>
<dbReference type="EMBL" id="CAKMTQ010000001">
    <property type="protein sequence ID" value="CAH1521573.1"/>
    <property type="molecule type" value="Genomic_DNA"/>
</dbReference>
<dbReference type="SUPFAM" id="SSF88874">
    <property type="entry name" value="Receptor-binding domain of short tail fibre protein gp12"/>
    <property type="match status" value="1"/>
</dbReference>
<comment type="caution">
    <text evidence="2">The sequence shown here is derived from an EMBL/GenBank/DDBJ whole genome shotgun (WGS) entry which is preliminary data.</text>
</comment>
<name>A0AAU9Q0U3_9VIBR</name>
<reference evidence="2" key="1">
    <citation type="submission" date="2022-01" db="EMBL/GenBank/DDBJ databases">
        <authorList>
            <person name="Lagorce A."/>
        </authorList>
    </citation>
    <scope>NUCLEOTIDE SEQUENCE</scope>
    <source>
        <strain evidence="2">Th15_F1_D04</strain>
    </source>
</reference>
<dbReference type="Gene3D" id="3.90.1340.10">
    <property type="entry name" value="Phage tail collar domain"/>
    <property type="match status" value="1"/>
</dbReference>
<feature type="domain" description="Phage tail collar" evidence="1">
    <location>
        <begin position="8"/>
        <end position="63"/>
    </location>
</feature>
<accession>A0AAU9Q0U3</accession>
<dbReference type="Proteomes" id="UP001295420">
    <property type="component" value="Unassembled WGS sequence"/>
</dbReference>
<organism evidence="2 3">
    <name type="scientific">Vibrio owensii</name>
    <dbReference type="NCBI Taxonomy" id="696485"/>
    <lineage>
        <taxon>Bacteria</taxon>
        <taxon>Pseudomonadati</taxon>
        <taxon>Pseudomonadota</taxon>
        <taxon>Gammaproteobacteria</taxon>
        <taxon>Vibrionales</taxon>
        <taxon>Vibrionaceae</taxon>
        <taxon>Vibrio</taxon>
    </lineage>
</organism>
<dbReference type="InterPro" id="IPR037053">
    <property type="entry name" value="Phage_tail_collar_dom_sf"/>
</dbReference>
<dbReference type="Pfam" id="PF07484">
    <property type="entry name" value="Collar"/>
    <property type="match status" value="1"/>
</dbReference>
<evidence type="ECO:0000313" key="3">
    <source>
        <dbReference type="Proteomes" id="UP001295420"/>
    </source>
</evidence>
<gene>
    <name evidence="2" type="ORF">THF1D04_11020</name>
</gene>
<proteinExistence type="predicted"/>
<protein>
    <submittedName>
        <fullName evidence="2">Microcystin-dependent protein</fullName>
    </submittedName>
</protein>